<evidence type="ECO:0000256" key="1">
    <source>
        <dbReference type="ARBA" id="ARBA00004651"/>
    </source>
</evidence>
<evidence type="ECO:0000256" key="10">
    <source>
        <dbReference type="ARBA" id="ARBA00023136"/>
    </source>
</evidence>
<evidence type="ECO:0000256" key="2">
    <source>
        <dbReference type="ARBA" id="ARBA00008445"/>
    </source>
</evidence>
<evidence type="ECO:0000256" key="4">
    <source>
        <dbReference type="ARBA" id="ARBA00022448"/>
    </source>
</evidence>
<comment type="subcellular location">
    <subcellularLocation>
        <location evidence="1 12">Cell membrane</location>
        <topology evidence="1 12">Multi-pass membrane protein</topology>
    </subcellularLocation>
</comment>
<dbReference type="PANTHER" id="PTHR34182:SF1">
    <property type="entry name" value="PROTEIN-EXPORT MEMBRANE PROTEIN SECG"/>
    <property type="match status" value="1"/>
</dbReference>
<comment type="caution">
    <text evidence="14">The sequence shown here is derived from an EMBL/GenBank/DDBJ whole genome shotgun (WGS) entry which is preliminary data.</text>
</comment>
<dbReference type="NCBIfam" id="TIGR00810">
    <property type="entry name" value="secG"/>
    <property type="match status" value="1"/>
</dbReference>
<keyword evidence="7 12" id="KW-0653">Protein transport</keyword>
<dbReference type="EMBL" id="AMQK01000007">
    <property type="protein sequence ID" value="EKS44766.1"/>
    <property type="molecule type" value="Genomic_DNA"/>
</dbReference>
<evidence type="ECO:0000256" key="9">
    <source>
        <dbReference type="ARBA" id="ARBA00023010"/>
    </source>
</evidence>
<evidence type="ECO:0000256" key="3">
    <source>
        <dbReference type="ARBA" id="ARBA00017876"/>
    </source>
</evidence>
<keyword evidence="10 12" id="KW-0472">Membrane</keyword>
<evidence type="ECO:0000256" key="13">
    <source>
        <dbReference type="SAM" id="MobiDB-lite"/>
    </source>
</evidence>
<protein>
    <recommendedName>
        <fullName evidence="3 12">Protein-export membrane protein SecG</fullName>
    </recommendedName>
</protein>
<evidence type="ECO:0000256" key="7">
    <source>
        <dbReference type="ARBA" id="ARBA00022927"/>
    </source>
</evidence>
<comment type="caution">
    <text evidence="12">Lacks conserved residue(s) required for the propagation of feature annotation.</text>
</comment>
<evidence type="ECO:0000313" key="15">
    <source>
        <dbReference type="Proteomes" id="UP000009359"/>
    </source>
</evidence>
<comment type="function">
    <text evidence="11 12">Involved in protein export. Participates in an early event of protein translocation.</text>
</comment>
<evidence type="ECO:0000256" key="5">
    <source>
        <dbReference type="ARBA" id="ARBA00022475"/>
    </source>
</evidence>
<keyword evidence="9 12" id="KW-0811">Translocation</keyword>
<evidence type="ECO:0000313" key="14">
    <source>
        <dbReference type="EMBL" id="EKS44766.1"/>
    </source>
</evidence>
<dbReference type="InterPro" id="IPR004692">
    <property type="entry name" value="SecG"/>
</dbReference>
<accession>A0ABN0IGC0</accession>
<dbReference type="Proteomes" id="UP000009359">
    <property type="component" value="Unassembled WGS sequence"/>
</dbReference>
<proteinExistence type="inferred from homology"/>
<sequence length="149" mass="15197">MQTVLIVIHFLIVIVLVGVVLIQPSEGGGLGVGGGSGFMSTRGTRNTLTRLTAILAICFFVTSIALIVVGSISNSNLDILNRIPVNSEQNSINKNASEGVPSPGNGTQPSILEQLGGASTSSQEQKGSAGSATDNPVPPPVKSLNSDSE</sequence>
<evidence type="ECO:0000256" key="11">
    <source>
        <dbReference type="ARBA" id="ARBA00025182"/>
    </source>
</evidence>
<reference evidence="14 15" key="1">
    <citation type="journal article" date="2013" name="Genome Announc.">
        <title>Whole Genome Sequencing and Comparative Analysis of Bartonella bacilliformis Strain INS, the Causative Agent of Carrion's Disease.</title>
        <authorList>
            <person name="Tarazona D."/>
            <person name="Padilla C."/>
            <person name="Caceres O."/>
            <person name="Montenegro J.D."/>
            <person name="Bailon H."/>
            <person name="Ventura G."/>
            <person name="Mendoza G."/>
            <person name="Anaya E."/>
            <person name="Guio H."/>
        </authorList>
    </citation>
    <scope>NUCLEOTIDE SEQUENCE [LARGE SCALE GENOMIC DNA]</scope>
    <source>
        <strain evidence="14 15">INS</strain>
    </source>
</reference>
<keyword evidence="4 12" id="KW-0813">Transport</keyword>
<organism evidence="14 15">
    <name type="scientific">Bartonella bacilliformis INS</name>
    <dbReference type="NCBI Taxonomy" id="1206782"/>
    <lineage>
        <taxon>Bacteria</taxon>
        <taxon>Pseudomonadati</taxon>
        <taxon>Pseudomonadota</taxon>
        <taxon>Alphaproteobacteria</taxon>
        <taxon>Hyphomicrobiales</taxon>
        <taxon>Bartonellaceae</taxon>
        <taxon>Bartonella</taxon>
    </lineage>
</organism>
<evidence type="ECO:0000256" key="6">
    <source>
        <dbReference type="ARBA" id="ARBA00022692"/>
    </source>
</evidence>
<keyword evidence="8 12" id="KW-1133">Transmembrane helix</keyword>
<keyword evidence="6 12" id="KW-0812">Transmembrane</keyword>
<comment type="similarity">
    <text evidence="2 12">Belongs to the SecG family.</text>
</comment>
<dbReference type="PANTHER" id="PTHR34182">
    <property type="entry name" value="PROTEIN-EXPORT MEMBRANE PROTEIN SECG"/>
    <property type="match status" value="1"/>
</dbReference>
<feature type="compositionally biased region" description="Polar residues" evidence="13">
    <location>
        <begin position="104"/>
        <end position="134"/>
    </location>
</feature>
<dbReference type="Pfam" id="PF03840">
    <property type="entry name" value="SecG"/>
    <property type="match status" value="1"/>
</dbReference>
<feature type="transmembrane region" description="Helical" evidence="12">
    <location>
        <begin position="51"/>
        <end position="72"/>
    </location>
</feature>
<evidence type="ECO:0000256" key="8">
    <source>
        <dbReference type="ARBA" id="ARBA00022989"/>
    </source>
</evidence>
<dbReference type="RefSeq" id="WP_005766651.1">
    <property type="nucleotide sequence ID" value="NZ_AMQK01000007.1"/>
</dbReference>
<keyword evidence="15" id="KW-1185">Reference proteome</keyword>
<feature type="region of interest" description="Disordered" evidence="13">
    <location>
        <begin position="90"/>
        <end position="149"/>
    </location>
</feature>
<dbReference type="GeneID" id="4684255"/>
<keyword evidence="5 12" id="KW-1003">Cell membrane</keyword>
<evidence type="ECO:0000256" key="12">
    <source>
        <dbReference type="RuleBase" id="RU365087"/>
    </source>
</evidence>
<dbReference type="PRINTS" id="PR01651">
    <property type="entry name" value="SECGEXPORT"/>
</dbReference>
<name>A0ABN0IGC0_BARBA</name>
<gene>
    <name evidence="14" type="primary">secG</name>
    <name evidence="14" type="ORF">BbINS_02463</name>
</gene>